<proteinExistence type="predicted"/>
<evidence type="ECO:0000313" key="3">
    <source>
        <dbReference type="EMBL" id="MEY8018893.1"/>
    </source>
</evidence>
<dbReference type="EMBL" id="JBGEDP010000002">
    <property type="protein sequence ID" value="MEY8018893.1"/>
    <property type="molecule type" value="Genomic_DNA"/>
</dbReference>
<gene>
    <name evidence="3" type="ORF">AB8998_30040</name>
</gene>
<accession>A0ABV4C8M2</accession>
<feature type="region of interest" description="Disordered" evidence="2">
    <location>
        <begin position="127"/>
        <end position="184"/>
    </location>
</feature>
<feature type="coiled-coil region" evidence="1">
    <location>
        <begin position="91"/>
        <end position="118"/>
    </location>
</feature>
<comment type="caution">
    <text evidence="3">The sequence shown here is derived from an EMBL/GenBank/DDBJ whole genome shotgun (WGS) entry which is preliminary data.</text>
</comment>
<keyword evidence="4" id="KW-1185">Reference proteome</keyword>
<evidence type="ECO:0000313" key="4">
    <source>
        <dbReference type="Proteomes" id="UP001564760"/>
    </source>
</evidence>
<keyword evidence="1" id="KW-0175">Coiled coil</keyword>
<feature type="compositionally biased region" description="Low complexity" evidence="2">
    <location>
        <begin position="165"/>
        <end position="184"/>
    </location>
</feature>
<reference evidence="3 4" key="1">
    <citation type="submission" date="2024-08" db="EMBL/GenBank/DDBJ databases">
        <title>Mycobacterium servetensis sp. nov., a novel rapid-growing mycobacterial species recovered from a human patient in Zaragoza, Spain.</title>
        <authorList>
            <person name="Tristancho-Baro A.I."/>
            <person name="Buenestado-Serrano S."/>
            <person name="Garcia De Viedma D."/>
            <person name="Milagro-Beamonte A."/>
            <person name="Burillo N."/>
            <person name="Sanz S."/>
            <person name="Lopez-Calleja A.I."/>
            <person name="Penas-Utrilla D."/>
            <person name="Guardingo M."/>
            <person name="Garcia M.J."/>
            <person name="Vinuelas-Bayon J."/>
        </authorList>
    </citation>
    <scope>NUCLEOTIDE SEQUENCE [LARGE SCALE GENOMIC DNA]</scope>
    <source>
        <strain evidence="4">HUMS_12744610</strain>
    </source>
</reference>
<organism evidence="3 4">
    <name type="scientific">Mycobacterium servetii</name>
    <dbReference type="NCBI Taxonomy" id="3237418"/>
    <lineage>
        <taxon>Bacteria</taxon>
        <taxon>Bacillati</taxon>
        <taxon>Actinomycetota</taxon>
        <taxon>Actinomycetes</taxon>
        <taxon>Mycobacteriales</taxon>
        <taxon>Mycobacteriaceae</taxon>
        <taxon>Mycobacterium</taxon>
    </lineage>
</organism>
<dbReference type="RefSeq" id="WP_369741951.1">
    <property type="nucleotide sequence ID" value="NZ_JBGEDP010000002.1"/>
</dbReference>
<evidence type="ECO:0000256" key="1">
    <source>
        <dbReference type="SAM" id="Coils"/>
    </source>
</evidence>
<protein>
    <submittedName>
        <fullName evidence="3">Uncharacterized protein</fullName>
    </submittedName>
</protein>
<name>A0ABV4C8M2_9MYCO</name>
<sequence length="184" mass="19320">MSIGNCQATSVPVICEFGGRSDVGRSFQRFAIVEGGSSWDRTIKLACVDLALAGLLLTRAARSGAIHHQARAASAVNALLGRSRAGAQLVVATMDQDLEAIQRQLDQTTAQNRLLAVRLRALAAVYRGGPSDRPAQHPRTTPDPGSSHPRPNITTATPGHTRRATLTTQGSSSQLSLRGSGFGG</sequence>
<dbReference type="Proteomes" id="UP001564760">
    <property type="component" value="Unassembled WGS sequence"/>
</dbReference>
<evidence type="ECO:0000256" key="2">
    <source>
        <dbReference type="SAM" id="MobiDB-lite"/>
    </source>
</evidence>